<evidence type="ECO:0000313" key="11">
    <source>
        <dbReference type="Proteomes" id="UP000238634"/>
    </source>
</evidence>
<feature type="domain" description="ABC transporter" evidence="8">
    <location>
        <begin position="325"/>
        <end position="541"/>
    </location>
</feature>
<accession>A0A2T1D6Y5</accession>
<dbReference type="Proteomes" id="UP000238634">
    <property type="component" value="Unassembled WGS sequence"/>
</dbReference>
<dbReference type="CDD" id="cd03228">
    <property type="entry name" value="ABCC_MRP_Like"/>
    <property type="match status" value="1"/>
</dbReference>
<dbReference type="Gene3D" id="3.40.50.300">
    <property type="entry name" value="P-loop containing nucleotide triphosphate hydrolases"/>
    <property type="match status" value="1"/>
</dbReference>
<feature type="transmembrane region" description="Helical" evidence="7">
    <location>
        <begin position="123"/>
        <end position="143"/>
    </location>
</feature>
<dbReference type="InterPro" id="IPR003439">
    <property type="entry name" value="ABC_transporter-like_ATP-bd"/>
</dbReference>
<evidence type="ECO:0000256" key="4">
    <source>
        <dbReference type="ARBA" id="ARBA00022840"/>
    </source>
</evidence>
<evidence type="ECO:0000256" key="5">
    <source>
        <dbReference type="ARBA" id="ARBA00022989"/>
    </source>
</evidence>
<sequence length="541" mass="60660">MKLLLFLLQSSRGRMAIAIFTGFVSGASSAALIALASRALGSGGDIGSIASIFILLAVVSLVTSVVSQVVLVQLSQDAVFNLRLVLSRQILSSELSHLEQLGNARILATLTEDVNAVANAVALFPYLCIDLATIVGSFAYILWLSWQGFLMVMGLFVLAMVTTQLLLRRGYQFLKLAREDQDQLFKHFRTITDGIKELKLHYDRRQTFLSDDLEVASASYRRHNVNALILLAMTSSLGRLIFFFAIGFVLFALPQILAVPLQTLSGYVLIFTYTTLPLEKLVAKLPVLGQASVSLQKIDLLGLALRSKAEVNTLPVAVDPDWQRLELRGITHHYERPGEESSFVLGPIDLAFRPGELVFIVGGNGSGKSTLSKLITGLYVPDQGEIWLDGQRITSENREWYRQHFSAIYADFYLFDRLLGINNPNLDNQAQAYLKQLHLDHKVTISNGRLSTIELSQGQRKRLSLLTAYLEDRPIYLFDEWASDQDPTFRELFYTEFLPKLKRQGKTIFVISHDDHYFHVADRMIKLDYGTIEYDKSVGDL</sequence>
<reference evidence="10 11" key="1">
    <citation type="submission" date="2018-02" db="EMBL/GenBank/DDBJ databases">
        <authorList>
            <person name="Cohen D.B."/>
            <person name="Kent A.D."/>
        </authorList>
    </citation>
    <scope>NUCLEOTIDE SEQUENCE [LARGE SCALE GENOMIC DNA]</scope>
    <source>
        <strain evidence="10 11">ULC007</strain>
    </source>
</reference>
<dbReference type="Pfam" id="PF00005">
    <property type="entry name" value="ABC_tran"/>
    <property type="match status" value="1"/>
</dbReference>
<dbReference type="InterPro" id="IPR039421">
    <property type="entry name" value="Type_1_exporter"/>
</dbReference>
<feature type="domain" description="ABC transmembrane type-1" evidence="9">
    <location>
        <begin position="16"/>
        <end position="290"/>
    </location>
</feature>
<dbReference type="RefSeq" id="WP_073074642.1">
    <property type="nucleotide sequence ID" value="NZ_MPPI01000042.1"/>
</dbReference>
<dbReference type="STRING" id="1920490.GCA_001895925_05295"/>
<comment type="subcellular location">
    <subcellularLocation>
        <location evidence="1">Cell membrane</location>
        <topology evidence="1">Multi-pass membrane protein</topology>
    </subcellularLocation>
</comment>
<dbReference type="InterPro" id="IPR017871">
    <property type="entry name" value="ABC_transporter-like_CS"/>
</dbReference>
<dbReference type="NCBIfam" id="TIGR01194">
    <property type="entry name" value="cyc_pep_trnsptr"/>
    <property type="match status" value="1"/>
</dbReference>
<dbReference type="SUPFAM" id="SSF52540">
    <property type="entry name" value="P-loop containing nucleoside triphosphate hydrolases"/>
    <property type="match status" value="1"/>
</dbReference>
<dbReference type="PANTHER" id="PTHR24221:SF654">
    <property type="entry name" value="ATP-BINDING CASSETTE SUB-FAMILY B MEMBER 6"/>
    <property type="match status" value="1"/>
</dbReference>
<evidence type="ECO:0000256" key="3">
    <source>
        <dbReference type="ARBA" id="ARBA00022741"/>
    </source>
</evidence>
<name>A0A2T1D6Y5_9CYAN</name>
<proteinExistence type="predicted"/>
<feature type="transmembrane region" description="Helical" evidence="7">
    <location>
        <begin position="53"/>
        <end position="74"/>
    </location>
</feature>
<protein>
    <submittedName>
        <fullName evidence="10">Cyclic peptide export ABC transporter</fullName>
    </submittedName>
</protein>
<dbReference type="SUPFAM" id="SSF90123">
    <property type="entry name" value="ABC transporter transmembrane region"/>
    <property type="match status" value="1"/>
</dbReference>
<organism evidence="10 11">
    <name type="scientific">Phormidesmis priestleyi ULC007</name>
    <dbReference type="NCBI Taxonomy" id="1920490"/>
    <lineage>
        <taxon>Bacteria</taxon>
        <taxon>Bacillati</taxon>
        <taxon>Cyanobacteriota</taxon>
        <taxon>Cyanophyceae</taxon>
        <taxon>Leptolyngbyales</taxon>
        <taxon>Leptolyngbyaceae</taxon>
        <taxon>Phormidesmis</taxon>
    </lineage>
</organism>
<evidence type="ECO:0000256" key="6">
    <source>
        <dbReference type="ARBA" id="ARBA00023136"/>
    </source>
</evidence>
<evidence type="ECO:0000256" key="2">
    <source>
        <dbReference type="ARBA" id="ARBA00022692"/>
    </source>
</evidence>
<keyword evidence="5 7" id="KW-1133">Transmembrane helix</keyword>
<keyword evidence="3" id="KW-0547">Nucleotide-binding</keyword>
<dbReference type="GO" id="GO:0016887">
    <property type="term" value="F:ATP hydrolysis activity"/>
    <property type="evidence" value="ECO:0007669"/>
    <property type="project" value="InterPro"/>
</dbReference>
<evidence type="ECO:0000259" key="8">
    <source>
        <dbReference type="PROSITE" id="PS50893"/>
    </source>
</evidence>
<dbReference type="Pfam" id="PF00664">
    <property type="entry name" value="ABC_membrane"/>
    <property type="match status" value="1"/>
</dbReference>
<evidence type="ECO:0000256" key="1">
    <source>
        <dbReference type="ARBA" id="ARBA00004651"/>
    </source>
</evidence>
<dbReference type="PANTHER" id="PTHR24221">
    <property type="entry name" value="ATP-BINDING CASSETTE SUB-FAMILY B"/>
    <property type="match status" value="1"/>
</dbReference>
<dbReference type="GO" id="GO:0140359">
    <property type="term" value="F:ABC-type transporter activity"/>
    <property type="evidence" value="ECO:0007669"/>
    <property type="project" value="InterPro"/>
</dbReference>
<keyword evidence="4" id="KW-0067">ATP-binding</keyword>
<comment type="caution">
    <text evidence="10">The sequence shown here is derived from an EMBL/GenBank/DDBJ whole genome shotgun (WGS) entry which is preliminary data.</text>
</comment>
<gene>
    <name evidence="10" type="ORF">C7B65_22265</name>
</gene>
<dbReference type="OrthoDB" id="846150at2"/>
<dbReference type="PROSITE" id="PS00211">
    <property type="entry name" value="ABC_TRANSPORTER_1"/>
    <property type="match status" value="1"/>
</dbReference>
<evidence type="ECO:0000259" key="9">
    <source>
        <dbReference type="PROSITE" id="PS50929"/>
    </source>
</evidence>
<dbReference type="GO" id="GO:0005886">
    <property type="term" value="C:plasma membrane"/>
    <property type="evidence" value="ECO:0007669"/>
    <property type="project" value="UniProtKB-SubCell"/>
</dbReference>
<dbReference type="PROSITE" id="PS50929">
    <property type="entry name" value="ABC_TM1F"/>
    <property type="match status" value="1"/>
</dbReference>
<keyword evidence="2 7" id="KW-0812">Transmembrane</keyword>
<dbReference type="PROSITE" id="PS50893">
    <property type="entry name" value="ABC_TRANSPORTER_2"/>
    <property type="match status" value="1"/>
</dbReference>
<dbReference type="SMART" id="SM00382">
    <property type="entry name" value="AAA"/>
    <property type="match status" value="1"/>
</dbReference>
<dbReference type="AlphaFoldDB" id="A0A2T1D6Y5"/>
<evidence type="ECO:0000256" key="7">
    <source>
        <dbReference type="SAM" id="Phobius"/>
    </source>
</evidence>
<dbReference type="InterPro" id="IPR027417">
    <property type="entry name" value="P-loop_NTPase"/>
</dbReference>
<keyword evidence="6 7" id="KW-0472">Membrane</keyword>
<dbReference type="GO" id="GO:0005524">
    <property type="term" value="F:ATP binding"/>
    <property type="evidence" value="ECO:0007669"/>
    <property type="project" value="UniProtKB-KW"/>
</dbReference>
<dbReference type="InterPro" id="IPR011527">
    <property type="entry name" value="ABC1_TM_dom"/>
</dbReference>
<feature type="transmembrane region" description="Helical" evidence="7">
    <location>
        <begin position="257"/>
        <end position="276"/>
    </location>
</feature>
<dbReference type="EMBL" id="PVWG01000045">
    <property type="protein sequence ID" value="PSB16250.1"/>
    <property type="molecule type" value="Genomic_DNA"/>
</dbReference>
<reference evidence="10 11" key="2">
    <citation type="submission" date="2018-03" db="EMBL/GenBank/DDBJ databases">
        <title>The ancient ancestry and fast evolution of plastids.</title>
        <authorList>
            <person name="Moore K.R."/>
            <person name="Magnabosco C."/>
            <person name="Momper L."/>
            <person name="Gold D.A."/>
            <person name="Bosak T."/>
            <person name="Fournier G.P."/>
        </authorList>
    </citation>
    <scope>NUCLEOTIDE SEQUENCE [LARGE SCALE GENOMIC DNA]</scope>
    <source>
        <strain evidence="10 11">ULC007</strain>
    </source>
</reference>
<dbReference type="InterPro" id="IPR036640">
    <property type="entry name" value="ABC1_TM_sf"/>
</dbReference>
<keyword evidence="11" id="KW-1185">Reference proteome</keyword>
<dbReference type="GO" id="GO:1904680">
    <property type="term" value="F:peptide transmembrane transporter activity"/>
    <property type="evidence" value="ECO:0007669"/>
    <property type="project" value="InterPro"/>
</dbReference>
<feature type="transmembrane region" description="Helical" evidence="7">
    <location>
        <begin position="149"/>
        <end position="167"/>
    </location>
</feature>
<dbReference type="Gene3D" id="1.20.1560.10">
    <property type="entry name" value="ABC transporter type 1, transmembrane domain"/>
    <property type="match status" value="1"/>
</dbReference>
<dbReference type="InterPro" id="IPR003593">
    <property type="entry name" value="AAA+_ATPase"/>
</dbReference>
<dbReference type="GO" id="GO:0015833">
    <property type="term" value="P:peptide transport"/>
    <property type="evidence" value="ECO:0007669"/>
    <property type="project" value="InterPro"/>
</dbReference>
<dbReference type="InterPro" id="IPR005898">
    <property type="entry name" value="Cyc_pep_transpt_SyrD/YojI"/>
</dbReference>
<dbReference type="GO" id="GO:0034040">
    <property type="term" value="F:ATPase-coupled lipid transmembrane transporter activity"/>
    <property type="evidence" value="ECO:0007669"/>
    <property type="project" value="TreeGrafter"/>
</dbReference>
<evidence type="ECO:0000313" key="10">
    <source>
        <dbReference type="EMBL" id="PSB16250.1"/>
    </source>
</evidence>
<feature type="transmembrane region" description="Helical" evidence="7">
    <location>
        <begin position="227"/>
        <end position="251"/>
    </location>
</feature>